<feature type="transmembrane region" description="Helical" evidence="1">
    <location>
        <begin position="38"/>
        <end position="57"/>
    </location>
</feature>
<dbReference type="Proteomes" id="UP001590950">
    <property type="component" value="Unassembled WGS sequence"/>
</dbReference>
<reference evidence="2 3" key="1">
    <citation type="submission" date="2024-09" db="EMBL/GenBank/DDBJ databases">
        <title>Rethinking Asexuality: The Enigmatic Case of Functional Sexual Genes in Lepraria (Stereocaulaceae).</title>
        <authorList>
            <person name="Doellman M."/>
            <person name="Sun Y."/>
            <person name="Barcenas-Pena A."/>
            <person name="Lumbsch H.T."/>
            <person name="Grewe F."/>
        </authorList>
    </citation>
    <scope>NUCLEOTIDE SEQUENCE [LARGE SCALE GENOMIC DNA]</scope>
    <source>
        <strain evidence="2 3">Mercado 3170</strain>
    </source>
</reference>
<feature type="transmembrane region" description="Helical" evidence="1">
    <location>
        <begin position="137"/>
        <end position="162"/>
    </location>
</feature>
<keyword evidence="1" id="KW-1133">Transmembrane helix</keyword>
<protein>
    <submittedName>
        <fullName evidence="2">Uncharacterized protein</fullName>
    </submittedName>
</protein>
<keyword evidence="1" id="KW-0812">Transmembrane</keyword>
<feature type="transmembrane region" description="Helical" evidence="1">
    <location>
        <begin position="254"/>
        <end position="272"/>
    </location>
</feature>
<keyword evidence="3" id="KW-1185">Reference proteome</keyword>
<dbReference type="EMBL" id="JBEFKJ010000010">
    <property type="protein sequence ID" value="KAL2043925.1"/>
    <property type="molecule type" value="Genomic_DNA"/>
</dbReference>
<comment type="caution">
    <text evidence="2">The sequence shown here is derived from an EMBL/GenBank/DDBJ whole genome shotgun (WGS) entry which is preliminary data.</text>
</comment>
<feature type="transmembrane region" description="Helical" evidence="1">
    <location>
        <begin position="215"/>
        <end position="234"/>
    </location>
</feature>
<gene>
    <name evidence="2" type="ORF">N7G274_003445</name>
</gene>
<keyword evidence="1" id="KW-0472">Membrane</keyword>
<dbReference type="PANTHER" id="PTHR12242:SF1">
    <property type="entry name" value="MYND-TYPE DOMAIN-CONTAINING PROTEIN"/>
    <property type="match status" value="1"/>
</dbReference>
<feature type="transmembrane region" description="Helical" evidence="1">
    <location>
        <begin position="182"/>
        <end position="203"/>
    </location>
</feature>
<organism evidence="2 3">
    <name type="scientific">Stereocaulon virgatum</name>
    <dbReference type="NCBI Taxonomy" id="373712"/>
    <lineage>
        <taxon>Eukaryota</taxon>
        <taxon>Fungi</taxon>
        <taxon>Dikarya</taxon>
        <taxon>Ascomycota</taxon>
        <taxon>Pezizomycotina</taxon>
        <taxon>Lecanoromycetes</taxon>
        <taxon>OSLEUM clade</taxon>
        <taxon>Lecanoromycetidae</taxon>
        <taxon>Lecanorales</taxon>
        <taxon>Lecanorineae</taxon>
        <taxon>Stereocaulaceae</taxon>
        <taxon>Stereocaulon</taxon>
    </lineage>
</organism>
<name>A0ABR4ADS9_9LECA</name>
<evidence type="ECO:0000313" key="3">
    <source>
        <dbReference type="Proteomes" id="UP001590950"/>
    </source>
</evidence>
<sequence length="290" mass="33894">MAETTPLLPRPNRPPHEHSIFQRVCHSPWYHLDQRGLFFTRGFLALYLTTTLVFGIIRESRSENRVIARLLPFDASLISFVIQTIYYWITAIWAFEHLTGPHHRLPPHEQAKGRVLANIQNAFSIPKNTDVNSKRRLAFSLFYTAAIIFPLVTTTVYWLFLFPLDFQPDPLSWPRFLQYFKIANFTIINSVVALLEVMVISSVQKQKPLGFQLKGITAICMAYVLWVVLCRYITGQWIYGYFDSTQDWRTILQTYTYISSLTVNVFMTQRALHALRERMARKAQCDHRGR</sequence>
<accession>A0ABR4ADS9</accession>
<proteinExistence type="predicted"/>
<evidence type="ECO:0000313" key="2">
    <source>
        <dbReference type="EMBL" id="KAL2043925.1"/>
    </source>
</evidence>
<dbReference type="PANTHER" id="PTHR12242">
    <property type="entry name" value="OS02G0130600 PROTEIN-RELATED"/>
    <property type="match status" value="1"/>
</dbReference>
<evidence type="ECO:0000256" key="1">
    <source>
        <dbReference type="SAM" id="Phobius"/>
    </source>
</evidence>